<reference evidence="2 3" key="1">
    <citation type="submission" date="2021-07" db="EMBL/GenBank/DDBJ databases">
        <title>The Aristolochia fimbriata genome: insights into angiosperm evolution, floral development and chemical biosynthesis.</title>
        <authorList>
            <person name="Jiao Y."/>
        </authorList>
    </citation>
    <scope>NUCLEOTIDE SEQUENCE [LARGE SCALE GENOMIC DNA]</scope>
    <source>
        <strain evidence="2">IBCAS-2021</strain>
        <tissue evidence="2">Leaf</tissue>
    </source>
</reference>
<evidence type="ECO:0000256" key="1">
    <source>
        <dbReference type="SAM" id="MobiDB-lite"/>
    </source>
</evidence>
<feature type="compositionally biased region" description="Basic and acidic residues" evidence="1">
    <location>
        <begin position="1"/>
        <end position="21"/>
    </location>
</feature>
<protein>
    <submittedName>
        <fullName evidence="2">Uncharacterized protein</fullName>
    </submittedName>
</protein>
<keyword evidence="3" id="KW-1185">Reference proteome</keyword>
<organism evidence="2 3">
    <name type="scientific">Aristolochia fimbriata</name>
    <name type="common">White veined hardy Dutchman's pipe vine</name>
    <dbReference type="NCBI Taxonomy" id="158543"/>
    <lineage>
        <taxon>Eukaryota</taxon>
        <taxon>Viridiplantae</taxon>
        <taxon>Streptophyta</taxon>
        <taxon>Embryophyta</taxon>
        <taxon>Tracheophyta</taxon>
        <taxon>Spermatophyta</taxon>
        <taxon>Magnoliopsida</taxon>
        <taxon>Magnoliidae</taxon>
        <taxon>Piperales</taxon>
        <taxon>Aristolochiaceae</taxon>
        <taxon>Aristolochia</taxon>
    </lineage>
</organism>
<feature type="region of interest" description="Disordered" evidence="1">
    <location>
        <begin position="1"/>
        <end position="74"/>
    </location>
</feature>
<sequence>MKLKEDSHSRDSQPVRRKGDPENGFNTSYPAKPAGNGERSAKVAENREFRPAKPFQHEDLNANIKPVETGNAAK</sequence>
<accession>A0AAV7EMD2</accession>
<dbReference type="Proteomes" id="UP000825729">
    <property type="component" value="Unassembled WGS sequence"/>
</dbReference>
<dbReference type="AlphaFoldDB" id="A0AAV7EMD2"/>
<proteinExistence type="predicted"/>
<name>A0AAV7EMD2_ARIFI</name>
<dbReference type="EMBL" id="JAINDJ010000004">
    <property type="protein sequence ID" value="KAG9449938.1"/>
    <property type="molecule type" value="Genomic_DNA"/>
</dbReference>
<gene>
    <name evidence="2" type="ORF">H6P81_009903</name>
</gene>
<comment type="caution">
    <text evidence="2">The sequence shown here is derived from an EMBL/GenBank/DDBJ whole genome shotgun (WGS) entry which is preliminary data.</text>
</comment>
<feature type="compositionally biased region" description="Basic and acidic residues" evidence="1">
    <location>
        <begin position="39"/>
        <end position="60"/>
    </location>
</feature>
<evidence type="ECO:0000313" key="2">
    <source>
        <dbReference type="EMBL" id="KAG9449938.1"/>
    </source>
</evidence>
<evidence type="ECO:0000313" key="3">
    <source>
        <dbReference type="Proteomes" id="UP000825729"/>
    </source>
</evidence>